<comment type="subunit">
    <text evidence="2 5">Homopentamer.</text>
</comment>
<dbReference type="InterPro" id="IPR010810">
    <property type="entry name" value="Flagellin_hook_IN_motif"/>
</dbReference>
<dbReference type="Pfam" id="PF02465">
    <property type="entry name" value="FliD_N"/>
    <property type="match status" value="1"/>
</dbReference>
<dbReference type="GO" id="GO:0009421">
    <property type="term" value="C:bacterial-type flagellum filament cap"/>
    <property type="evidence" value="ECO:0007669"/>
    <property type="project" value="InterPro"/>
</dbReference>
<reference evidence="8 9" key="1">
    <citation type="submission" date="2020-08" db="EMBL/GenBank/DDBJ databases">
        <title>Genomic Encyclopedia of Type Strains, Phase IV (KMG-IV): sequencing the most valuable type-strain genomes for metagenomic binning, comparative biology and taxonomic classification.</title>
        <authorList>
            <person name="Goeker M."/>
        </authorList>
    </citation>
    <scope>NUCLEOTIDE SEQUENCE [LARGE SCALE GENOMIC DNA]</scope>
    <source>
        <strain evidence="8 9">DSM 12141</strain>
    </source>
</reference>
<keyword evidence="5" id="KW-0964">Secreted</keyword>
<comment type="similarity">
    <text evidence="1 5">Belongs to the FliD family.</text>
</comment>
<dbReference type="PANTHER" id="PTHR30288">
    <property type="entry name" value="FLAGELLAR CAP/ASSEMBLY PROTEIN FLID"/>
    <property type="match status" value="1"/>
</dbReference>
<keyword evidence="8" id="KW-0966">Cell projection</keyword>
<evidence type="ECO:0000259" key="6">
    <source>
        <dbReference type="Pfam" id="PF02465"/>
    </source>
</evidence>
<evidence type="ECO:0000256" key="4">
    <source>
        <dbReference type="ARBA" id="ARBA00023143"/>
    </source>
</evidence>
<comment type="function">
    <text evidence="5">Required for morphogenesis and for the elongation of the flagellar filament by facilitating polymerization of the flagellin monomers at the tip of growing filament. Forms a capping structure, which prevents flagellin subunits (transported through the central channel of the flagellum) from leaking out without polymerization at the distal end.</text>
</comment>
<dbReference type="AlphaFoldDB" id="A0A7W9WPT4"/>
<keyword evidence="3" id="KW-0175">Coiled coil</keyword>
<feature type="domain" description="Flagellar hook-associated protein 2 C-terminal" evidence="7">
    <location>
        <begin position="231"/>
        <end position="451"/>
    </location>
</feature>
<dbReference type="EMBL" id="JACHIB010000021">
    <property type="protein sequence ID" value="MBB6085176.1"/>
    <property type="molecule type" value="Genomic_DNA"/>
</dbReference>
<dbReference type="Proteomes" id="UP000541136">
    <property type="component" value="Unassembled WGS sequence"/>
</dbReference>
<dbReference type="InterPro" id="IPR040026">
    <property type="entry name" value="FliD"/>
</dbReference>
<comment type="caution">
    <text evidence="8">The sequence shown here is derived from an EMBL/GenBank/DDBJ whole genome shotgun (WGS) entry which is preliminary data.</text>
</comment>
<dbReference type="RefSeq" id="WP_151023906.1">
    <property type="nucleotide sequence ID" value="NZ_JACHIB010000021.1"/>
</dbReference>
<comment type="subcellular location">
    <subcellularLocation>
        <location evidence="5">Secreted</location>
    </subcellularLocation>
    <subcellularLocation>
        <location evidence="5">Bacterial flagellum</location>
    </subcellularLocation>
</comment>
<dbReference type="Pfam" id="PF07196">
    <property type="entry name" value="Flagellin_IN"/>
    <property type="match status" value="1"/>
</dbReference>
<accession>A0A7W9WPT4</accession>
<evidence type="ECO:0000256" key="5">
    <source>
        <dbReference type="RuleBase" id="RU362066"/>
    </source>
</evidence>
<dbReference type="InterPro" id="IPR003481">
    <property type="entry name" value="FliD_N"/>
</dbReference>
<organism evidence="8 9">
    <name type="scientific">Castellaniella defragrans</name>
    <name type="common">Alcaligenes defragrans</name>
    <dbReference type="NCBI Taxonomy" id="75697"/>
    <lineage>
        <taxon>Bacteria</taxon>
        <taxon>Pseudomonadati</taxon>
        <taxon>Pseudomonadota</taxon>
        <taxon>Betaproteobacteria</taxon>
        <taxon>Burkholderiales</taxon>
        <taxon>Alcaligenaceae</taxon>
        <taxon>Castellaniella</taxon>
    </lineage>
</organism>
<evidence type="ECO:0000256" key="1">
    <source>
        <dbReference type="ARBA" id="ARBA00009764"/>
    </source>
</evidence>
<dbReference type="InterPro" id="IPR010809">
    <property type="entry name" value="FliD_C"/>
</dbReference>
<dbReference type="GO" id="GO:0071973">
    <property type="term" value="P:bacterial-type flagellum-dependent cell motility"/>
    <property type="evidence" value="ECO:0007669"/>
    <property type="project" value="TreeGrafter"/>
</dbReference>
<keyword evidence="8" id="KW-0282">Flagellum</keyword>
<dbReference type="GO" id="GO:0007155">
    <property type="term" value="P:cell adhesion"/>
    <property type="evidence" value="ECO:0007669"/>
    <property type="project" value="InterPro"/>
</dbReference>
<evidence type="ECO:0000256" key="3">
    <source>
        <dbReference type="ARBA" id="ARBA00023054"/>
    </source>
</evidence>
<sequence>MALSAISAGSSDVSTISSLGVGSGLPLGTLLEQLETGEDAALQPIQNQEDSLNATLSAYGKLQGALGGLQTAAQTLADASAFDTLQASVGSPAFTASVGSGAIAGQYSISVDQLASAQTLASAGQASRTASNGTGGTITFTLADGTSHVLDLTGKDTSLGGLASAINADASLGVSATIINDGSGTPYHLLLIARQTGTQAAVASIGSDNASLQDILGFTQGAGSSVTENPASNALLHIDGIAITSQSNTVDGAVTGVTLDLNAVDASPATLSLTHDDAQTIQAAQGLVTAYNSVLSTLQSLTAYDTTTQTGSPLTGDPLALEVQERLFDALDTSVPGGAIGSLFNLGLSTDPASGQLSLNADTLSDLLASDPADVRSLLGGSTGIGGAFQTLTADLLQSGGSFSSATAGANDMLNDLKAQYDQTSDRIAAQMDTYRQQFTALDAAMAQMNSLSTYLTQQLSGLG</sequence>
<keyword evidence="8" id="KW-0969">Cilium</keyword>
<dbReference type="Pfam" id="PF07195">
    <property type="entry name" value="FliD_C"/>
    <property type="match status" value="1"/>
</dbReference>
<evidence type="ECO:0000259" key="7">
    <source>
        <dbReference type="Pfam" id="PF07195"/>
    </source>
</evidence>
<keyword evidence="4 5" id="KW-0975">Bacterial flagellum</keyword>
<protein>
    <recommendedName>
        <fullName evidence="5">Flagellar hook-associated protein 2</fullName>
        <shortName evidence="5">HAP2</shortName>
    </recommendedName>
    <alternativeName>
        <fullName evidence="5">Flagellar cap protein</fullName>
    </alternativeName>
</protein>
<name>A0A7W9WPT4_CASDE</name>
<dbReference type="GO" id="GO:0009424">
    <property type="term" value="C:bacterial-type flagellum hook"/>
    <property type="evidence" value="ECO:0007669"/>
    <property type="project" value="UniProtKB-UniRule"/>
</dbReference>
<gene>
    <name evidence="8" type="ORF">HNR28_003230</name>
</gene>
<evidence type="ECO:0000313" key="8">
    <source>
        <dbReference type="EMBL" id="MBB6085176.1"/>
    </source>
</evidence>
<dbReference type="PANTHER" id="PTHR30288:SF0">
    <property type="entry name" value="FLAGELLAR HOOK-ASSOCIATED PROTEIN 2"/>
    <property type="match status" value="1"/>
</dbReference>
<evidence type="ECO:0000256" key="2">
    <source>
        <dbReference type="ARBA" id="ARBA00011255"/>
    </source>
</evidence>
<feature type="domain" description="Flagellar hook-associated protein 2 N-terminal" evidence="6">
    <location>
        <begin position="23"/>
        <end position="118"/>
    </location>
</feature>
<dbReference type="GO" id="GO:0005576">
    <property type="term" value="C:extracellular region"/>
    <property type="evidence" value="ECO:0007669"/>
    <property type="project" value="UniProtKB-SubCell"/>
</dbReference>
<proteinExistence type="inferred from homology"/>
<evidence type="ECO:0000313" key="9">
    <source>
        <dbReference type="Proteomes" id="UP000541136"/>
    </source>
</evidence>